<dbReference type="Proteomes" id="UP000241090">
    <property type="component" value="Segment"/>
</dbReference>
<sequence>MKQPTFPANELDCLFLLAVMLMSHRNNPAKLRHVAKLQVKNVPRSTRPAFAMIALSKNPAAVIQSAIENF</sequence>
<evidence type="ECO:0000313" key="2">
    <source>
        <dbReference type="Proteomes" id="UP000241090"/>
    </source>
</evidence>
<organism evidence="1 2">
    <name type="scientific">Pseudomonas phage tabernarius</name>
    <dbReference type="NCBI Taxonomy" id="2048978"/>
    <lineage>
        <taxon>Viruses</taxon>
        <taxon>Duplodnaviria</taxon>
        <taxon>Heunggongvirae</taxon>
        <taxon>Uroviricota</taxon>
        <taxon>Caudoviricetes</taxon>
        <taxon>Lindbergviridae</taxon>
        <taxon>Tabernariusvirus</taxon>
        <taxon>Tabernariusvirus tabernarius</taxon>
    </lineage>
</organism>
<reference evidence="1 2" key="1">
    <citation type="submission" date="2017-09" db="EMBL/GenBank/DDBJ databases">
        <authorList>
            <person name="Ehlers B."/>
            <person name="Leendertz F.H."/>
        </authorList>
    </citation>
    <scope>NUCLEOTIDE SEQUENCE [LARGE SCALE GENOMIC DNA]</scope>
</reference>
<keyword evidence="2" id="KW-1185">Reference proteome</keyword>
<gene>
    <name evidence="1" type="ORF">CNR33_00005</name>
</gene>
<proteinExistence type="predicted"/>
<protein>
    <submittedName>
        <fullName evidence="1">Uncharacterized protein</fullName>
    </submittedName>
</protein>
<dbReference type="EMBL" id="MG018926">
    <property type="protein sequence ID" value="ATW57851.1"/>
    <property type="molecule type" value="Genomic_DNA"/>
</dbReference>
<accession>A0A2H4P6P5</accession>
<evidence type="ECO:0000313" key="1">
    <source>
        <dbReference type="EMBL" id="ATW57851.1"/>
    </source>
</evidence>
<name>A0A2H4P6P5_9CAUD</name>